<dbReference type="PANTHER" id="PTHR31145">
    <property type="entry name" value="INTEGRAL MEMBRANE PROTEIN (AFU_ORTHOLOGUE AFUA_7G01610)"/>
    <property type="match status" value="1"/>
</dbReference>
<feature type="region of interest" description="Disordered" evidence="1">
    <location>
        <begin position="802"/>
        <end position="938"/>
    </location>
</feature>
<feature type="transmembrane region" description="Helical" evidence="2">
    <location>
        <begin position="535"/>
        <end position="553"/>
    </location>
</feature>
<name>A0A8H5FDX2_9AGAR</name>
<feature type="domain" description="TRP C-terminal" evidence="4">
    <location>
        <begin position="445"/>
        <end position="652"/>
    </location>
</feature>
<feature type="compositionally biased region" description="Low complexity" evidence="1">
    <location>
        <begin position="926"/>
        <end position="938"/>
    </location>
</feature>
<keyword evidence="3" id="KW-0732">Signal</keyword>
<dbReference type="Pfam" id="PF06011">
    <property type="entry name" value="TRP"/>
    <property type="match status" value="1"/>
</dbReference>
<accession>A0A8H5FDX2</accession>
<sequence>MSKSSSLLPLSLISFLSLFIFARADPVSLPYKDCFDASKGVDNKFAIDTVYAQVLKNEAFGTFLNLTVFGNSPSTIVGTTNASGSLAGPFAFSSSIPWGNNRELTTLNTRLRAVDPFGVELVCIDVATTPLDPTPHAIYGKANIILWSTVGLAVAYWFVVGVARVSSAWNRGISRSGKGLWAKAQSAGFILASAVSGERLANSPALLRFCTPSMRDVVFHTQWCALLGMVAVEWPQFAYPLLTQTAWSTLSYNVSLTRGASEHWNPLFTPPYDPPTGFADQLSDPKSPLFIDPNVPNTLYTLPPTAGHGISSFAYTLGIRPQDLFPTCLVLFLGVAAGTIVISGVFWFIDVFVTSVLQKFTGNTSAYGPTGRGLKSPAFSTSKEVETPLVLEEDRPLATGKGLGFALPTSSSPGPMSASPSGDRGYHRSWWFMRFRSDIGSFHGNVLHGNLVRILILFHLPVTAFSCYHMTLPHSVIPTSSIALAALSFTFFSILLPAHLVIRVTLTSTNKLYDDMRTLLSLGPLYNHYRHGSQLFASLLFATNLAFGVTIGAGQKSGTAQAIIILVVEVVSALVTSIWLPWGTGASMGLISFLFCVARIVVAVLLVILTPTISVGAGPGGWVAYGILIVLALVYLALVILLLVKFVEALVRILGGVGFDRSRHVVDSGIVGACGMLGCCGSKRRKRNNKGKRPGANGRPGDKYKSSELGQSPSSQHLGSTLLKKRNSDLSSYNPPAALLHADGSDHGSINAPRFLGGADSRKGSTHSQPPSVLRPEHANQPYREDTDREWWNENEGQGGAFIMGAWQPFGSTTGNAHGQASGSGPGYMPVANVQPSKPSPQAATPSTGFSRVGGGRAHIDSPYAITPTGNSHSQLGLQTGGSTHTFPSIGAHGAVAGGHISPSLSQGTPAATPLQSGSSSHHHPSAASATSYPPSAFSRQYNQPSYVVEEDEPAFPLSSVRQAHSTPMQMQTQTQNDFGALPPGAMQPAHIRTKSQTAIIEDAGSSLYGPGGLASPTTAGNPASQTGISARLSSHQSLQPIKIPSFSGGLSPAGANSNPKMPTSAPPMAMFTLAADDDDNDDESVADDQQQKKKWYQLRKKRPHSSEGRATATTTSAGTPTAPSAITGGSSSSMPLPVEAEFGGHRGEGSGGEGSSSATPQRSFVVIRKPMGSMGRLNQATAASASASAQQSQAGMSSRSRPPTR</sequence>
<keyword evidence="2" id="KW-1133">Transmembrane helix</keyword>
<feature type="compositionally biased region" description="Basic and acidic residues" evidence="1">
    <location>
        <begin position="775"/>
        <end position="786"/>
    </location>
</feature>
<dbReference type="PANTHER" id="PTHR31145:SF6">
    <property type="entry name" value="INTEGRAL MEMBRANE PROTEIN (AFU_ORTHOLOGUE AFUA_7G01610)"/>
    <property type="match status" value="1"/>
</dbReference>
<gene>
    <name evidence="5" type="ORF">D9611_002728</name>
</gene>
<dbReference type="AlphaFoldDB" id="A0A8H5FDX2"/>
<keyword evidence="2" id="KW-0472">Membrane</keyword>
<keyword evidence="6" id="KW-1185">Reference proteome</keyword>
<dbReference type="Proteomes" id="UP000541558">
    <property type="component" value="Unassembled WGS sequence"/>
</dbReference>
<feature type="region of interest" description="Disordered" evidence="1">
    <location>
        <begin position="734"/>
        <end position="786"/>
    </location>
</feature>
<feature type="compositionally biased region" description="Low complexity" evidence="1">
    <location>
        <begin position="891"/>
        <end position="900"/>
    </location>
</feature>
<feature type="compositionally biased region" description="Basic residues" evidence="1">
    <location>
        <begin position="1093"/>
        <end position="1104"/>
    </location>
</feature>
<organism evidence="5 6">
    <name type="scientific">Ephemerocybe angulata</name>
    <dbReference type="NCBI Taxonomy" id="980116"/>
    <lineage>
        <taxon>Eukaryota</taxon>
        <taxon>Fungi</taxon>
        <taxon>Dikarya</taxon>
        <taxon>Basidiomycota</taxon>
        <taxon>Agaricomycotina</taxon>
        <taxon>Agaricomycetes</taxon>
        <taxon>Agaricomycetidae</taxon>
        <taxon>Agaricales</taxon>
        <taxon>Agaricineae</taxon>
        <taxon>Psathyrellaceae</taxon>
        <taxon>Ephemerocybe</taxon>
    </lineage>
</organism>
<keyword evidence="2" id="KW-0812">Transmembrane</keyword>
<feature type="compositionally biased region" description="Acidic residues" evidence="1">
    <location>
        <begin position="1076"/>
        <end position="1087"/>
    </location>
</feature>
<feature type="transmembrane region" description="Helical" evidence="2">
    <location>
        <begin position="588"/>
        <end position="610"/>
    </location>
</feature>
<feature type="region of interest" description="Disordered" evidence="1">
    <location>
        <begin position="685"/>
        <end position="719"/>
    </location>
</feature>
<feature type="compositionally biased region" description="Polar residues" evidence="1">
    <location>
        <begin position="834"/>
        <end position="850"/>
    </location>
</feature>
<feature type="compositionally biased region" description="Polar residues" evidence="1">
    <location>
        <begin position="810"/>
        <end position="823"/>
    </location>
</feature>
<dbReference type="InterPro" id="IPR010308">
    <property type="entry name" value="TRP_C"/>
</dbReference>
<evidence type="ECO:0000313" key="6">
    <source>
        <dbReference type="Proteomes" id="UP000541558"/>
    </source>
</evidence>
<feature type="compositionally biased region" description="Polar residues" evidence="1">
    <location>
        <begin position="903"/>
        <end position="916"/>
    </location>
</feature>
<dbReference type="GO" id="GO:0055085">
    <property type="term" value="P:transmembrane transport"/>
    <property type="evidence" value="ECO:0007669"/>
    <property type="project" value="TreeGrafter"/>
</dbReference>
<dbReference type="InterPro" id="IPR040241">
    <property type="entry name" value="TRP_Flc/Pkd2-like"/>
</dbReference>
<proteinExistence type="predicted"/>
<feature type="chain" id="PRO_5034286264" description="TRP C-terminal domain-containing protein" evidence="3">
    <location>
        <begin position="25"/>
        <end position="1206"/>
    </location>
</feature>
<evidence type="ECO:0000259" key="4">
    <source>
        <dbReference type="Pfam" id="PF06011"/>
    </source>
</evidence>
<feature type="region of interest" description="Disordered" evidence="1">
    <location>
        <begin position="1042"/>
        <end position="1206"/>
    </location>
</feature>
<dbReference type="GO" id="GO:0016020">
    <property type="term" value="C:membrane"/>
    <property type="evidence" value="ECO:0007669"/>
    <property type="project" value="TreeGrafter"/>
</dbReference>
<evidence type="ECO:0000256" key="2">
    <source>
        <dbReference type="SAM" id="Phobius"/>
    </source>
</evidence>
<evidence type="ECO:0000313" key="5">
    <source>
        <dbReference type="EMBL" id="KAF5333550.1"/>
    </source>
</evidence>
<reference evidence="5 6" key="1">
    <citation type="journal article" date="2020" name="ISME J.">
        <title>Uncovering the hidden diversity of litter-decomposition mechanisms in mushroom-forming fungi.</title>
        <authorList>
            <person name="Floudas D."/>
            <person name="Bentzer J."/>
            <person name="Ahren D."/>
            <person name="Johansson T."/>
            <person name="Persson P."/>
            <person name="Tunlid A."/>
        </authorList>
    </citation>
    <scope>NUCLEOTIDE SEQUENCE [LARGE SCALE GENOMIC DNA]</scope>
    <source>
        <strain evidence="5 6">CBS 175.51</strain>
    </source>
</reference>
<dbReference type="OrthoDB" id="5312224at2759"/>
<feature type="compositionally biased region" description="Low complexity" evidence="1">
    <location>
        <begin position="1180"/>
        <end position="1206"/>
    </location>
</feature>
<evidence type="ECO:0000256" key="1">
    <source>
        <dbReference type="SAM" id="MobiDB-lite"/>
    </source>
</evidence>
<comment type="caution">
    <text evidence="5">The sequence shown here is derived from an EMBL/GenBank/DDBJ whole genome shotgun (WGS) entry which is preliminary data.</text>
</comment>
<dbReference type="EMBL" id="JAACJK010000109">
    <property type="protein sequence ID" value="KAF5333550.1"/>
    <property type="molecule type" value="Genomic_DNA"/>
</dbReference>
<feature type="compositionally biased region" description="Polar residues" evidence="1">
    <location>
        <begin position="868"/>
        <end position="887"/>
    </location>
</feature>
<feature type="transmembrane region" description="Helical" evidence="2">
    <location>
        <begin position="329"/>
        <end position="349"/>
    </location>
</feature>
<feature type="signal peptide" evidence="3">
    <location>
        <begin position="1"/>
        <end position="24"/>
    </location>
</feature>
<feature type="transmembrane region" description="Helical" evidence="2">
    <location>
        <begin position="560"/>
        <end position="582"/>
    </location>
</feature>
<feature type="transmembrane region" description="Helical" evidence="2">
    <location>
        <begin position="144"/>
        <end position="165"/>
    </location>
</feature>
<feature type="transmembrane region" description="Helical" evidence="2">
    <location>
        <begin position="482"/>
        <end position="502"/>
    </location>
</feature>
<feature type="compositionally biased region" description="Polar residues" evidence="1">
    <location>
        <begin position="708"/>
        <end position="719"/>
    </location>
</feature>
<feature type="transmembrane region" description="Helical" evidence="2">
    <location>
        <begin position="622"/>
        <end position="644"/>
    </location>
</feature>
<protein>
    <recommendedName>
        <fullName evidence="4">TRP C-terminal domain-containing protein</fullName>
    </recommendedName>
</protein>
<feature type="compositionally biased region" description="Polar residues" evidence="1">
    <location>
        <begin position="960"/>
        <end position="978"/>
    </location>
</feature>
<feature type="compositionally biased region" description="Low complexity" evidence="1">
    <location>
        <begin position="1111"/>
        <end position="1130"/>
    </location>
</feature>
<evidence type="ECO:0000256" key="3">
    <source>
        <dbReference type="SAM" id="SignalP"/>
    </source>
</evidence>
<feature type="region of interest" description="Disordered" evidence="1">
    <location>
        <begin position="959"/>
        <end position="992"/>
    </location>
</feature>
<feature type="transmembrane region" description="Helical" evidence="2">
    <location>
        <begin position="451"/>
        <end position="470"/>
    </location>
</feature>